<name>A0A4Y2HVQ8_ARAVE</name>
<organism evidence="2 3">
    <name type="scientific">Araneus ventricosus</name>
    <name type="common">Orbweaver spider</name>
    <name type="synonym">Epeira ventricosa</name>
    <dbReference type="NCBI Taxonomy" id="182803"/>
    <lineage>
        <taxon>Eukaryota</taxon>
        <taxon>Metazoa</taxon>
        <taxon>Ecdysozoa</taxon>
        <taxon>Arthropoda</taxon>
        <taxon>Chelicerata</taxon>
        <taxon>Arachnida</taxon>
        <taxon>Araneae</taxon>
        <taxon>Araneomorphae</taxon>
        <taxon>Entelegynae</taxon>
        <taxon>Araneoidea</taxon>
        <taxon>Araneidae</taxon>
        <taxon>Araneus</taxon>
    </lineage>
</organism>
<reference evidence="2 3" key="1">
    <citation type="journal article" date="2019" name="Sci. Rep.">
        <title>Orb-weaving spider Araneus ventricosus genome elucidates the spidroin gene catalogue.</title>
        <authorList>
            <person name="Kono N."/>
            <person name="Nakamura H."/>
            <person name="Ohtoshi R."/>
            <person name="Moran D.A.P."/>
            <person name="Shinohara A."/>
            <person name="Yoshida Y."/>
            <person name="Fujiwara M."/>
            <person name="Mori M."/>
            <person name="Tomita M."/>
            <person name="Arakawa K."/>
        </authorList>
    </citation>
    <scope>NUCLEOTIDE SEQUENCE [LARGE SCALE GENOMIC DNA]</scope>
</reference>
<proteinExistence type="predicted"/>
<evidence type="ECO:0008006" key="4">
    <source>
        <dbReference type="Google" id="ProtNLM"/>
    </source>
</evidence>
<comment type="caution">
    <text evidence="2">The sequence shown here is derived from an EMBL/GenBank/DDBJ whole genome shotgun (WGS) entry which is preliminary data.</text>
</comment>
<dbReference type="Proteomes" id="UP000499080">
    <property type="component" value="Unassembled WGS sequence"/>
</dbReference>
<evidence type="ECO:0000313" key="2">
    <source>
        <dbReference type="EMBL" id="GBM69119.1"/>
    </source>
</evidence>
<keyword evidence="1" id="KW-0732">Signal</keyword>
<sequence>MTIVFLHFSPLLHGASCLPANLFVSLAQRLLELINDCQPVTLFTSCHNVPLCSIPVFQLTLPHQLLLQETSLIFPKETVIASLLSQQVKYISLKYLMHLDT</sequence>
<accession>A0A4Y2HVQ8</accession>
<evidence type="ECO:0000313" key="3">
    <source>
        <dbReference type="Proteomes" id="UP000499080"/>
    </source>
</evidence>
<protein>
    <recommendedName>
        <fullName evidence="4">Secreted protein</fullName>
    </recommendedName>
</protein>
<feature type="chain" id="PRO_5021282448" description="Secreted protein" evidence="1">
    <location>
        <begin position="18"/>
        <end position="101"/>
    </location>
</feature>
<evidence type="ECO:0000256" key="1">
    <source>
        <dbReference type="SAM" id="SignalP"/>
    </source>
</evidence>
<dbReference type="AlphaFoldDB" id="A0A4Y2HVQ8"/>
<feature type="signal peptide" evidence="1">
    <location>
        <begin position="1"/>
        <end position="17"/>
    </location>
</feature>
<gene>
    <name evidence="2" type="ORF">AVEN_138614_1</name>
</gene>
<dbReference type="EMBL" id="BGPR01260214">
    <property type="protein sequence ID" value="GBM69119.1"/>
    <property type="molecule type" value="Genomic_DNA"/>
</dbReference>
<keyword evidence="3" id="KW-1185">Reference proteome</keyword>